<dbReference type="EMBL" id="VXIV02002807">
    <property type="protein sequence ID" value="KAF6022778.1"/>
    <property type="molecule type" value="Genomic_DNA"/>
</dbReference>
<gene>
    <name evidence="1" type="ORF">EB796_018924</name>
</gene>
<sequence length="260" mass="29152">MAESNDPPAKVIESALTAFPFYASIAADILYSLELTPDMLATWNLPEELATKEFLQQMTKEYFDFSCSLFGFESVLSCTRRWVVYNCRYDEDDVRQVAYLLHHLANEYCYNRSAKSSVLTTFNRDFGEIGKAVLDFYWAEADQTDFHQLSLANPSNLAIILSGFDMIVPPGLGACSQLAAQLNAEISELSSPFSNVGAGTALESLSGTMGSYVKCVLDTIPEVFPALATPSSREKYTLFLRRLGLYRYVQHLDVTRRKFT</sequence>
<evidence type="ECO:0000313" key="1">
    <source>
        <dbReference type="EMBL" id="KAF6022778.1"/>
    </source>
</evidence>
<keyword evidence="2" id="KW-1185">Reference proteome</keyword>
<name>A0A7J7JBN4_BUGNE</name>
<evidence type="ECO:0000313" key="2">
    <source>
        <dbReference type="Proteomes" id="UP000593567"/>
    </source>
</evidence>
<dbReference type="AlphaFoldDB" id="A0A7J7JBN4"/>
<accession>A0A7J7JBN4</accession>
<organism evidence="1 2">
    <name type="scientific">Bugula neritina</name>
    <name type="common">Brown bryozoan</name>
    <name type="synonym">Sertularia neritina</name>
    <dbReference type="NCBI Taxonomy" id="10212"/>
    <lineage>
        <taxon>Eukaryota</taxon>
        <taxon>Metazoa</taxon>
        <taxon>Spiralia</taxon>
        <taxon>Lophotrochozoa</taxon>
        <taxon>Bryozoa</taxon>
        <taxon>Gymnolaemata</taxon>
        <taxon>Cheilostomatida</taxon>
        <taxon>Flustrina</taxon>
        <taxon>Buguloidea</taxon>
        <taxon>Bugulidae</taxon>
        <taxon>Bugula</taxon>
    </lineage>
</organism>
<comment type="caution">
    <text evidence="1">The sequence shown here is derived from an EMBL/GenBank/DDBJ whole genome shotgun (WGS) entry which is preliminary data.</text>
</comment>
<reference evidence="1" key="1">
    <citation type="submission" date="2020-06" db="EMBL/GenBank/DDBJ databases">
        <title>Draft genome of Bugula neritina, a colonial animal packing powerful symbionts and potential medicines.</title>
        <authorList>
            <person name="Rayko M."/>
        </authorList>
    </citation>
    <scope>NUCLEOTIDE SEQUENCE [LARGE SCALE GENOMIC DNA]</scope>
    <source>
        <strain evidence="1">Kwan_BN1</strain>
    </source>
</reference>
<proteinExistence type="predicted"/>
<dbReference type="Proteomes" id="UP000593567">
    <property type="component" value="Unassembled WGS sequence"/>
</dbReference>
<protein>
    <submittedName>
        <fullName evidence="1">Uncharacterized protein</fullName>
    </submittedName>
</protein>